<evidence type="ECO:0000256" key="1">
    <source>
        <dbReference type="SAM" id="SignalP"/>
    </source>
</evidence>
<proteinExistence type="predicted"/>
<sequence length="81" mass="9642">MWQSFLLKWLLVSAWLVRGKLFEVEVGDFLYFAHHCNKSTCFIFVSVLRVSCCRIFFCHKLWTVEMFLKCVSHCFLVGLSR</sequence>
<reference evidence="2" key="1">
    <citation type="submission" date="2019-12" db="EMBL/GenBank/DDBJ databases">
        <title>An insight into the sialome of adult female Ixodes ricinus ticks feeding for 6 days.</title>
        <authorList>
            <person name="Perner J."/>
            <person name="Ribeiro J.M.C."/>
        </authorList>
    </citation>
    <scope>NUCLEOTIDE SEQUENCE</scope>
    <source>
        <strain evidence="2">Semi-engorged</strain>
        <tissue evidence="2">Salivary glands</tissue>
    </source>
</reference>
<dbReference type="AlphaFoldDB" id="A0A6B0UDV6"/>
<organism evidence="2">
    <name type="scientific">Ixodes ricinus</name>
    <name type="common">Common tick</name>
    <name type="synonym">Acarus ricinus</name>
    <dbReference type="NCBI Taxonomy" id="34613"/>
    <lineage>
        <taxon>Eukaryota</taxon>
        <taxon>Metazoa</taxon>
        <taxon>Ecdysozoa</taxon>
        <taxon>Arthropoda</taxon>
        <taxon>Chelicerata</taxon>
        <taxon>Arachnida</taxon>
        <taxon>Acari</taxon>
        <taxon>Parasitiformes</taxon>
        <taxon>Ixodida</taxon>
        <taxon>Ixodoidea</taxon>
        <taxon>Ixodidae</taxon>
        <taxon>Ixodinae</taxon>
        <taxon>Ixodes</taxon>
    </lineage>
</organism>
<evidence type="ECO:0000313" key="2">
    <source>
        <dbReference type="EMBL" id="MXU84543.1"/>
    </source>
</evidence>
<accession>A0A6B0UDV6</accession>
<feature type="signal peptide" evidence="1">
    <location>
        <begin position="1"/>
        <end position="19"/>
    </location>
</feature>
<protein>
    <submittedName>
        <fullName evidence="2">Putative secreted protein</fullName>
    </submittedName>
</protein>
<feature type="chain" id="PRO_5025514389" evidence="1">
    <location>
        <begin position="20"/>
        <end position="81"/>
    </location>
</feature>
<keyword evidence="1" id="KW-0732">Signal</keyword>
<dbReference type="EMBL" id="GIFC01002460">
    <property type="protein sequence ID" value="MXU84543.1"/>
    <property type="molecule type" value="Transcribed_RNA"/>
</dbReference>
<name>A0A6B0UDV6_IXORI</name>